<dbReference type="RefSeq" id="WP_172505595.1">
    <property type="nucleotide sequence ID" value="NZ_OENE01000025.1"/>
</dbReference>
<protein>
    <submittedName>
        <fullName evidence="2">PorT protein</fullName>
    </submittedName>
</protein>
<dbReference type="AlphaFoldDB" id="A0A2I2M9T0"/>
<dbReference type="Proteomes" id="UP000490060">
    <property type="component" value="Unassembled WGS sequence"/>
</dbReference>
<dbReference type="InterPro" id="IPR025665">
    <property type="entry name" value="Beta-barrel_OMP_2"/>
</dbReference>
<proteinExistence type="predicted"/>
<dbReference type="Gene3D" id="2.40.160.20">
    <property type="match status" value="1"/>
</dbReference>
<evidence type="ECO:0000313" key="2">
    <source>
        <dbReference type="EMBL" id="SOU89291.1"/>
    </source>
</evidence>
<accession>A0A2I2M9T0</accession>
<gene>
    <name evidence="2" type="ORF">TNO010_310147</name>
</gene>
<evidence type="ECO:0000259" key="1">
    <source>
        <dbReference type="Pfam" id="PF13568"/>
    </source>
</evidence>
<dbReference type="Pfam" id="PF13568">
    <property type="entry name" value="OMP_b-brl_2"/>
    <property type="match status" value="1"/>
</dbReference>
<dbReference type="InterPro" id="IPR011250">
    <property type="entry name" value="OMP/PagP_B-barrel"/>
</dbReference>
<feature type="domain" description="Outer membrane protein beta-barrel" evidence="1">
    <location>
        <begin position="19"/>
        <end position="203"/>
    </location>
</feature>
<evidence type="ECO:0000313" key="3">
    <source>
        <dbReference type="Proteomes" id="UP000490060"/>
    </source>
</evidence>
<name>A0A2I2M9T0_9FLAO</name>
<sequence>MLKKILLFAFFGFFTLCLQAQREKILNLPSFDEHIFHYGFYLGLNNNGYKVSYKPSAFNNAEVEVSSSLGFNVGLIADLKLHNNLNLRFEPGLMSNTKTLFFKHIPGTENVHTREVSATYLHLSLLLKMSTNRLNNIRPYVLGGISYDYNFSSNEKNGDDNAVGEFRTTTSNVLYEIGIGIDLYLSYFKLSPSIRGVFAINNELIPDNNSPSQWTDPLDYLGTRGVFLHLSFE</sequence>
<dbReference type="SUPFAM" id="SSF56925">
    <property type="entry name" value="OMPA-like"/>
    <property type="match status" value="1"/>
</dbReference>
<reference evidence="2 3" key="1">
    <citation type="submission" date="2017-11" db="EMBL/GenBank/DDBJ databases">
        <authorList>
            <person name="Duchaud E."/>
        </authorList>
    </citation>
    <scope>NUCLEOTIDE SEQUENCE [LARGE SCALE GENOMIC DNA]</scope>
    <source>
        <strain evidence="2 3">TNO010</strain>
    </source>
</reference>
<dbReference type="EMBL" id="OENE01000025">
    <property type="protein sequence ID" value="SOU89291.1"/>
    <property type="molecule type" value="Genomic_DNA"/>
</dbReference>
<organism evidence="2 3">
    <name type="scientific">Tenacibaculum finnmarkense genomovar ulcerans</name>
    <dbReference type="NCBI Taxonomy" id="2781388"/>
    <lineage>
        <taxon>Bacteria</taxon>
        <taxon>Pseudomonadati</taxon>
        <taxon>Bacteroidota</taxon>
        <taxon>Flavobacteriia</taxon>
        <taxon>Flavobacteriales</taxon>
        <taxon>Flavobacteriaceae</taxon>
        <taxon>Tenacibaculum</taxon>
        <taxon>Tenacibaculum finnmarkense</taxon>
    </lineage>
</organism>